<keyword evidence="4" id="KW-1185">Reference proteome</keyword>
<protein>
    <recommendedName>
        <fullName evidence="5">Glycine zipper 2TM domain protein</fullName>
    </recommendedName>
</protein>
<feature type="chain" id="PRO_5015642141" description="Glycine zipper 2TM domain protein" evidence="2">
    <location>
        <begin position="25"/>
        <end position="88"/>
    </location>
</feature>
<name>A0A2S6NDJ6_RHOGL</name>
<keyword evidence="2" id="KW-0732">Signal</keyword>
<comment type="caution">
    <text evidence="3">The sequence shown here is derived from an EMBL/GenBank/DDBJ whole genome shotgun (WGS) entry which is preliminary data.</text>
</comment>
<sequence length="88" mass="8362">MRTLAVAATLALAFAVGLAGPAEAKGCLSGAAVGGLAGHMAHHGVLGAVGGCAVGHHMASKHEKQAAAQAQGNGAQGNGAQGNEAQRN</sequence>
<reference evidence="3 4" key="1">
    <citation type="journal article" date="2018" name="Arch. Microbiol.">
        <title>New insights into the metabolic potential of the phototrophic purple bacterium Rhodopila globiformis DSM 161(T) from its draft genome sequence and evidence for a vanadium-dependent nitrogenase.</title>
        <authorList>
            <person name="Imhoff J.F."/>
            <person name="Rahn T."/>
            <person name="Kunzel S."/>
            <person name="Neulinger S.C."/>
        </authorList>
    </citation>
    <scope>NUCLEOTIDE SEQUENCE [LARGE SCALE GENOMIC DNA]</scope>
    <source>
        <strain evidence="3 4">DSM 161</strain>
    </source>
</reference>
<gene>
    <name evidence="3" type="ORF">CCS01_15545</name>
</gene>
<feature type="region of interest" description="Disordered" evidence="1">
    <location>
        <begin position="60"/>
        <end position="88"/>
    </location>
</feature>
<proteinExistence type="predicted"/>
<accession>A0A2S6NDJ6</accession>
<dbReference type="AlphaFoldDB" id="A0A2S6NDJ6"/>
<organism evidence="3 4">
    <name type="scientific">Rhodopila globiformis</name>
    <name type="common">Rhodopseudomonas globiformis</name>
    <dbReference type="NCBI Taxonomy" id="1071"/>
    <lineage>
        <taxon>Bacteria</taxon>
        <taxon>Pseudomonadati</taxon>
        <taxon>Pseudomonadota</taxon>
        <taxon>Alphaproteobacteria</taxon>
        <taxon>Acetobacterales</taxon>
        <taxon>Acetobacteraceae</taxon>
        <taxon>Rhodopila</taxon>
    </lineage>
</organism>
<feature type="signal peptide" evidence="2">
    <location>
        <begin position="1"/>
        <end position="24"/>
    </location>
</feature>
<evidence type="ECO:0000256" key="1">
    <source>
        <dbReference type="SAM" id="MobiDB-lite"/>
    </source>
</evidence>
<evidence type="ECO:0000313" key="4">
    <source>
        <dbReference type="Proteomes" id="UP000239724"/>
    </source>
</evidence>
<dbReference type="EMBL" id="NHRY01000164">
    <property type="protein sequence ID" value="PPQ32661.1"/>
    <property type="molecule type" value="Genomic_DNA"/>
</dbReference>
<dbReference type="Proteomes" id="UP000239724">
    <property type="component" value="Unassembled WGS sequence"/>
</dbReference>
<evidence type="ECO:0000256" key="2">
    <source>
        <dbReference type="SAM" id="SignalP"/>
    </source>
</evidence>
<evidence type="ECO:0008006" key="5">
    <source>
        <dbReference type="Google" id="ProtNLM"/>
    </source>
</evidence>
<evidence type="ECO:0000313" key="3">
    <source>
        <dbReference type="EMBL" id="PPQ32661.1"/>
    </source>
</evidence>